<evidence type="ECO:0000313" key="3">
    <source>
        <dbReference type="EMBL" id="KAF2805387.1"/>
    </source>
</evidence>
<reference evidence="3 5" key="1">
    <citation type="journal article" date="2020" name="Stud. Mycol.">
        <title>101 Dothideomycetes genomes: a test case for predicting lifestyles and emergence of pathogens.</title>
        <authorList>
            <person name="Haridas S."/>
            <person name="Albert R."/>
            <person name="Binder M."/>
            <person name="Bloem J."/>
            <person name="Labutti K."/>
            <person name="Salamov A."/>
            <person name="Andreopoulos B."/>
            <person name="Baker S."/>
            <person name="Barry K."/>
            <person name="Bills G."/>
            <person name="Bluhm B."/>
            <person name="Cannon C."/>
            <person name="Castanera R."/>
            <person name="Culley D."/>
            <person name="Daum C."/>
            <person name="Ezra D."/>
            <person name="Gonzalez J."/>
            <person name="Henrissat B."/>
            <person name="Kuo A."/>
            <person name="Liang C."/>
            <person name="Lipzen A."/>
            <person name="Lutzoni F."/>
            <person name="Magnuson J."/>
            <person name="Mondo S."/>
            <person name="Nolan M."/>
            <person name="Ohm R."/>
            <person name="Pangilinan J."/>
            <person name="Park H.-J."/>
            <person name="Ramirez L."/>
            <person name="Alfaro M."/>
            <person name="Sun H."/>
            <person name="Tritt A."/>
            <person name="Yoshinaga Y."/>
            <person name="Zwiers L.-H."/>
            <person name="Turgeon B."/>
            <person name="Goodwin S."/>
            <person name="Spatafora J."/>
            <person name="Crous P."/>
            <person name="Grigoriev I."/>
        </authorList>
    </citation>
    <scope>NUCLEOTIDE SEQUENCE</scope>
    <source>
        <strain evidence="3 5">CBS 304.34</strain>
    </source>
</reference>
<keyword evidence="2" id="KW-0472">Membrane</keyword>
<keyword evidence="2" id="KW-0812">Transmembrane</keyword>
<feature type="region of interest" description="Disordered" evidence="1">
    <location>
        <begin position="250"/>
        <end position="334"/>
    </location>
</feature>
<evidence type="ECO:0000256" key="2">
    <source>
        <dbReference type="SAM" id="Phobius"/>
    </source>
</evidence>
<sequence>MSTQASLRFFTPLLHTYLFPLISWLATGVMNIIPQARDVSLATVPLLIFVAILIVFIQQPNRVQTWKDLDHSQIFRYSVLFTLCRMAEETAVVFTRDVLQPPRGLFLTFILAFQGVFAERIWDHWMETPETETSGLSALWSYSNILLPWSLLLPQLPTLLLCSLFLSNNYIHAPPSLWSLMWRLPLLNILLFPPFYITFLLLCQKWEVARHDASSTPTPALLLLRTKLKLLPHILPARLLNPLLPWPVDAPGPPTPDTPAPPQQLASRNATPRDDPVTAQRQRSRPSTTAPGRPPTPFENTPFLNRPSFSSRFAAPITASAEDEVARRRKLREE</sequence>
<evidence type="ECO:0000256" key="1">
    <source>
        <dbReference type="SAM" id="MobiDB-lite"/>
    </source>
</evidence>
<proteinExistence type="predicted"/>
<dbReference type="AlphaFoldDB" id="A0A6A6YC20"/>
<reference evidence="5" key="2">
    <citation type="submission" date="2020-04" db="EMBL/GenBank/DDBJ databases">
        <authorList>
            <consortium name="NCBI Genome Project"/>
        </authorList>
    </citation>
    <scope>NUCLEOTIDE SEQUENCE</scope>
    <source>
        <strain evidence="5">CBS 304.34</strain>
    </source>
</reference>
<dbReference type="Proteomes" id="UP000504636">
    <property type="component" value="Unplaced"/>
</dbReference>
<evidence type="ECO:0000313" key="5">
    <source>
        <dbReference type="RefSeq" id="XP_033572351.1"/>
    </source>
</evidence>
<dbReference type="EMBL" id="MU003710">
    <property type="protein sequence ID" value="KAF2805387.1"/>
    <property type="molecule type" value="Genomic_DNA"/>
</dbReference>
<dbReference type="RefSeq" id="XP_033572351.1">
    <property type="nucleotide sequence ID" value="XM_033728421.1"/>
</dbReference>
<dbReference type="OrthoDB" id="10487281at2759"/>
<feature type="compositionally biased region" description="Pro residues" evidence="1">
    <location>
        <begin position="250"/>
        <end position="262"/>
    </location>
</feature>
<feature type="compositionally biased region" description="Polar residues" evidence="1">
    <location>
        <begin position="279"/>
        <end position="290"/>
    </location>
</feature>
<accession>A0A6A6YC20</accession>
<keyword evidence="2" id="KW-1133">Transmembrane helix</keyword>
<reference evidence="5" key="3">
    <citation type="submission" date="2025-04" db="UniProtKB">
        <authorList>
            <consortium name="RefSeq"/>
        </authorList>
    </citation>
    <scope>IDENTIFICATION</scope>
    <source>
        <strain evidence="5">CBS 304.34</strain>
    </source>
</reference>
<feature type="transmembrane region" description="Helical" evidence="2">
    <location>
        <begin position="39"/>
        <end position="57"/>
    </location>
</feature>
<gene>
    <name evidence="3 5" type="ORF">BDZ99DRAFT_574957</name>
</gene>
<dbReference type="GeneID" id="54469314"/>
<feature type="transmembrane region" description="Helical" evidence="2">
    <location>
        <begin position="186"/>
        <end position="203"/>
    </location>
</feature>
<feature type="transmembrane region" description="Helical" evidence="2">
    <location>
        <begin position="12"/>
        <end position="33"/>
    </location>
</feature>
<evidence type="ECO:0000313" key="4">
    <source>
        <dbReference type="Proteomes" id="UP000504636"/>
    </source>
</evidence>
<organism evidence="3">
    <name type="scientific">Mytilinidion resinicola</name>
    <dbReference type="NCBI Taxonomy" id="574789"/>
    <lineage>
        <taxon>Eukaryota</taxon>
        <taxon>Fungi</taxon>
        <taxon>Dikarya</taxon>
        <taxon>Ascomycota</taxon>
        <taxon>Pezizomycotina</taxon>
        <taxon>Dothideomycetes</taxon>
        <taxon>Pleosporomycetidae</taxon>
        <taxon>Mytilinidiales</taxon>
        <taxon>Mytilinidiaceae</taxon>
        <taxon>Mytilinidion</taxon>
    </lineage>
</organism>
<feature type="transmembrane region" description="Helical" evidence="2">
    <location>
        <begin position="146"/>
        <end position="166"/>
    </location>
</feature>
<protein>
    <submittedName>
        <fullName evidence="3 5">Uncharacterized protein</fullName>
    </submittedName>
</protein>
<keyword evidence="4" id="KW-1185">Reference proteome</keyword>
<name>A0A6A6YC20_9PEZI</name>
<feature type="compositionally biased region" description="Polar residues" evidence="1">
    <location>
        <begin position="298"/>
        <end position="311"/>
    </location>
</feature>